<evidence type="ECO:0008006" key="3">
    <source>
        <dbReference type="Google" id="ProtNLM"/>
    </source>
</evidence>
<sequence length="120" mass="13834">MWTIILTRRFEDWFDEQDISTQKKILADLSVLEVFGPQLGRPVVDSLYGSKFNNMKELRIQCKGRPIRAFFAFDPLRRAIVLCAGDKTGNEKRFYKEMISVADAEYKAHLASLEGKNENS</sequence>
<name>A0A1B8YBN4_9GAMM</name>
<reference evidence="2" key="1">
    <citation type="submission" date="2015-11" db="EMBL/GenBank/DDBJ databases">
        <authorList>
            <person name="Tobias N.J."/>
            <person name="Mishra B."/>
            <person name="Gupta D.K."/>
            <person name="Thines M."/>
            <person name="Stinear T.P."/>
            <person name="Bode H.B."/>
        </authorList>
    </citation>
    <scope>NUCLEOTIDE SEQUENCE [LARGE SCALE GENOMIC DNA]</scope>
    <source>
        <strain evidence="2">PB45.5</strain>
    </source>
</reference>
<organism evidence="1 2">
    <name type="scientific">Photorhabdus namnaonensis</name>
    <dbReference type="NCBI Taxonomy" id="1851568"/>
    <lineage>
        <taxon>Bacteria</taxon>
        <taxon>Pseudomonadati</taxon>
        <taxon>Pseudomonadota</taxon>
        <taxon>Gammaproteobacteria</taxon>
        <taxon>Enterobacterales</taxon>
        <taxon>Morganellaceae</taxon>
        <taxon>Photorhabdus</taxon>
    </lineage>
</organism>
<evidence type="ECO:0000313" key="1">
    <source>
        <dbReference type="EMBL" id="OCA52521.1"/>
    </source>
</evidence>
<dbReference type="RefSeq" id="WP_065392173.1">
    <property type="nucleotide sequence ID" value="NZ_CAWMQN010000095.1"/>
</dbReference>
<dbReference type="EMBL" id="LOIC01000095">
    <property type="protein sequence ID" value="OCA52521.1"/>
    <property type="molecule type" value="Genomic_DNA"/>
</dbReference>
<comment type="caution">
    <text evidence="1">The sequence shown here is derived from an EMBL/GenBank/DDBJ whole genome shotgun (WGS) entry which is preliminary data.</text>
</comment>
<protein>
    <recommendedName>
        <fullName evidence="3">Toxin HigB2</fullName>
    </recommendedName>
</protein>
<proteinExistence type="predicted"/>
<accession>A0A1B8YBN4</accession>
<dbReference type="Pfam" id="PF05973">
    <property type="entry name" value="Gp49"/>
    <property type="match status" value="1"/>
</dbReference>
<evidence type="ECO:0000313" key="2">
    <source>
        <dbReference type="Proteomes" id="UP000092665"/>
    </source>
</evidence>
<dbReference type="AlphaFoldDB" id="A0A1B8YBN4"/>
<dbReference type="InterPro" id="IPR009241">
    <property type="entry name" value="HigB-like"/>
</dbReference>
<gene>
    <name evidence="1" type="ORF">Phpb_04367</name>
</gene>
<dbReference type="PATRIC" id="fig|29488.15.peg.4797"/>
<keyword evidence="2" id="KW-1185">Reference proteome</keyword>
<dbReference type="Proteomes" id="UP000092665">
    <property type="component" value="Unassembled WGS sequence"/>
</dbReference>